<keyword evidence="1" id="KW-0472">Membrane</keyword>
<gene>
    <name evidence="2" type="ORF">Bca52824_012286</name>
</gene>
<keyword evidence="1" id="KW-1133">Transmembrane helix</keyword>
<accession>A0A8X8B284</accession>
<protein>
    <submittedName>
        <fullName evidence="2">Uncharacterized protein</fullName>
    </submittedName>
</protein>
<reference evidence="2 3" key="1">
    <citation type="submission" date="2020-02" db="EMBL/GenBank/DDBJ databases">
        <authorList>
            <person name="Ma Q."/>
            <person name="Huang Y."/>
            <person name="Song X."/>
            <person name="Pei D."/>
        </authorList>
    </citation>
    <scope>NUCLEOTIDE SEQUENCE [LARGE SCALE GENOMIC DNA]</scope>
    <source>
        <strain evidence="2">Sxm20200214</strain>
        <tissue evidence="2">Leaf</tissue>
    </source>
</reference>
<proteinExistence type="predicted"/>
<feature type="transmembrane region" description="Helical" evidence="1">
    <location>
        <begin position="49"/>
        <end position="71"/>
    </location>
</feature>
<dbReference type="AlphaFoldDB" id="A0A8X8B284"/>
<evidence type="ECO:0000256" key="1">
    <source>
        <dbReference type="SAM" id="Phobius"/>
    </source>
</evidence>
<sequence length="156" mass="16991">MVYCGAEYDPIFLSSRILAGVAVCTVTDVSVNLDGFLAARRNLRNGNILLVLSIYSAQVQAASLLSVGVFFDSKDAHYRSIAVGTSLSQFICIGRFTAVSFRVIGHMKTILVLVLGFTFFGKEGLNMQVVLAILGTERRSLLTIPINQVTETQRVI</sequence>
<dbReference type="OrthoDB" id="1712976at2759"/>
<feature type="transmembrane region" description="Helical" evidence="1">
    <location>
        <begin position="110"/>
        <end position="134"/>
    </location>
</feature>
<name>A0A8X8B284_BRACI</name>
<comment type="caution">
    <text evidence="2">The sequence shown here is derived from an EMBL/GenBank/DDBJ whole genome shotgun (WGS) entry which is preliminary data.</text>
</comment>
<dbReference type="EMBL" id="JAAMPC010000003">
    <property type="protein sequence ID" value="KAG2319073.1"/>
    <property type="molecule type" value="Genomic_DNA"/>
</dbReference>
<evidence type="ECO:0000313" key="2">
    <source>
        <dbReference type="EMBL" id="KAG2319073.1"/>
    </source>
</evidence>
<feature type="transmembrane region" description="Helical" evidence="1">
    <location>
        <begin position="17"/>
        <end position="37"/>
    </location>
</feature>
<keyword evidence="1" id="KW-0812">Transmembrane</keyword>
<feature type="transmembrane region" description="Helical" evidence="1">
    <location>
        <begin position="77"/>
        <end position="98"/>
    </location>
</feature>
<dbReference type="Proteomes" id="UP000886595">
    <property type="component" value="Unassembled WGS sequence"/>
</dbReference>
<evidence type="ECO:0000313" key="3">
    <source>
        <dbReference type="Proteomes" id="UP000886595"/>
    </source>
</evidence>
<organism evidence="2 3">
    <name type="scientific">Brassica carinata</name>
    <name type="common">Ethiopian mustard</name>
    <name type="synonym">Abyssinian cabbage</name>
    <dbReference type="NCBI Taxonomy" id="52824"/>
    <lineage>
        <taxon>Eukaryota</taxon>
        <taxon>Viridiplantae</taxon>
        <taxon>Streptophyta</taxon>
        <taxon>Embryophyta</taxon>
        <taxon>Tracheophyta</taxon>
        <taxon>Spermatophyta</taxon>
        <taxon>Magnoliopsida</taxon>
        <taxon>eudicotyledons</taxon>
        <taxon>Gunneridae</taxon>
        <taxon>Pentapetalae</taxon>
        <taxon>rosids</taxon>
        <taxon>malvids</taxon>
        <taxon>Brassicales</taxon>
        <taxon>Brassicaceae</taxon>
        <taxon>Brassiceae</taxon>
        <taxon>Brassica</taxon>
    </lineage>
</organism>
<keyword evidence="3" id="KW-1185">Reference proteome</keyword>